<feature type="transmembrane region" description="Helical" evidence="5">
    <location>
        <begin position="234"/>
        <end position="253"/>
    </location>
</feature>
<evidence type="ECO:0000256" key="5">
    <source>
        <dbReference type="SAM" id="Phobius"/>
    </source>
</evidence>
<keyword evidence="3 5" id="KW-1133">Transmembrane helix</keyword>
<dbReference type="Pfam" id="PF04932">
    <property type="entry name" value="Wzy_C"/>
    <property type="match status" value="1"/>
</dbReference>
<sequence length="414" mass="47615">MRIKVKSFSISLEKTIIIFILFLETGALLPLLRLKGLLPQRLDDVLSIGINGIIALLLLFKFPYIIRIKKNLSILLLTFLAFISIIWSVDWATTLIRSLKLFLITAFGIYISSRYKLDDFLRFLAWTFGLVIFLSLIFGSLFPAYGMNQGLHEGAWQGVFDHKNGLGRMMTLSATLFLVICFRVNQKRLIYFSGFVLSTLLIWLSTSKTALVIFLTLLVVFSLIFLLRTQYKLLISLLIMVLLLGGGVLTWFLSYAELVASYLGRDLTLTGRTALWEAVYMMIEQRPFFGYGYNAFWTGWSGPSAYVWEIVRWEAPHSHNGLFDLWLNLGLVGVTIFILGFIRNYFHVAKYFRYVSKDESMWPLMFFSFFVLSNITESQLLGANFLWLVYVVISNSMLKNKKLIEKNVVEAKIL</sequence>
<feature type="transmembrane region" description="Helical" evidence="5">
    <location>
        <begin position="95"/>
        <end position="111"/>
    </location>
</feature>
<keyword evidence="2 5" id="KW-0812">Transmembrane</keyword>
<keyword evidence="7" id="KW-0436">Ligase</keyword>
<accession>A0A2T6BCC9</accession>
<dbReference type="RefSeq" id="WP_170109704.1">
    <property type="nucleotide sequence ID" value="NZ_QBKR01000026.1"/>
</dbReference>
<evidence type="ECO:0000313" key="7">
    <source>
        <dbReference type="EMBL" id="PTX53731.1"/>
    </source>
</evidence>
<evidence type="ECO:0000259" key="6">
    <source>
        <dbReference type="Pfam" id="PF04932"/>
    </source>
</evidence>
<evidence type="ECO:0000256" key="3">
    <source>
        <dbReference type="ARBA" id="ARBA00022989"/>
    </source>
</evidence>
<evidence type="ECO:0000256" key="4">
    <source>
        <dbReference type="ARBA" id="ARBA00023136"/>
    </source>
</evidence>
<proteinExistence type="predicted"/>
<dbReference type="InterPro" id="IPR051533">
    <property type="entry name" value="WaaL-like"/>
</dbReference>
<evidence type="ECO:0000256" key="1">
    <source>
        <dbReference type="ARBA" id="ARBA00004141"/>
    </source>
</evidence>
<evidence type="ECO:0000313" key="8">
    <source>
        <dbReference type="Proteomes" id="UP000244240"/>
    </source>
</evidence>
<comment type="caution">
    <text evidence="7">The sequence shown here is derived from an EMBL/GenBank/DDBJ whole genome shotgun (WGS) entry which is preliminary data.</text>
</comment>
<feature type="transmembrane region" description="Helical" evidence="5">
    <location>
        <begin position="123"/>
        <end position="145"/>
    </location>
</feature>
<keyword evidence="4 5" id="KW-0472">Membrane</keyword>
<keyword evidence="8" id="KW-1185">Reference proteome</keyword>
<protein>
    <submittedName>
        <fullName evidence="7">O-antigen ligase</fullName>
    </submittedName>
</protein>
<feature type="transmembrane region" description="Helical" evidence="5">
    <location>
        <begin position="45"/>
        <end position="65"/>
    </location>
</feature>
<dbReference type="AlphaFoldDB" id="A0A2T6BCC9"/>
<feature type="transmembrane region" description="Helical" evidence="5">
    <location>
        <begin position="165"/>
        <end position="182"/>
    </location>
</feature>
<feature type="transmembrane region" description="Helical" evidence="5">
    <location>
        <begin position="72"/>
        <end position="89"/>
    </location>
</feature>
<gene>
    <name evidence="7" type="ORF">C8P63_12617</name>
</gene>
<dbReference type="GO" id="GO:0016874">
    <property type="term" value="F:ligase activity"/>
    <property type="evidence" value="ECO:0007669"/>
    <property type="project" value="UniProtKB-KW"/>
</dbReference>
<dbReference type="EMBL" id="QBKR01000026">
    <property type="protein sequence ID" value="PTX53731.1"/>
    <property type="molecule type" value="Genomic_DNA"/>
</dbReference>
<dbReference type="InterPro" id="IPR007016">
    <property type="entry name" value="O-antigen_ligase-rel_domated"/>
</dbReference>
<organism evidence="7 8">
    <name type="scientific">Melghirimyces profundicolus</name>
    <dbReference type="NCBI Taxonomy" id="1242148"/>
    <lineage>
        <taxon>Bacteria</taxon>
        <taxon>Bacillati</taxon>
        <taxon>Bacillota</taxon>
        <taxon>Bacilli</taxon>
        <taxon>Bacillales</taxon>
        <taxon>Thermoactinomycetaceae</taxon>
        <taxon>Melghirimyces</taxon>
    </lineage>
</organism>
<feature type="transmembrane region" description="Helical" evidence="5">
    <location>
        <begin position="325"/>
        <end position="346"/>
    </location>
</feature>
<dbReference type="Proteomes" id="UP000244240">
    <property type="component" value="Unassembled WGS sequence"/>
</dbReference>
<reference evidence="7 8" key="1">
    <citation type="submission" date="2018-04" db="EMBL/GenBank/DDBJ databases">
        <title>Genomic Encyclopedia of Archaeal and Bacterial Type Strains, Phase II (KMG-II): from individual species to whole genera.</title>
        <authorList>
            <person name="Goeker M."/>
        </authorList>
    </citation>
    <scope>NUCLEOTIDE SEQUENCE [LARGE SCALE GENOMIC DNA]</scope>
    <source>
        <strain evidence="7 8">DSM 45787</strain>
    </source>
</reference>
<comment type="subcellular location">
    <subcellularLocation>
        <location evidence="1">Membrane</location>
        <topology evidence="1">Multi-pass membrane protein</topology>
    </subcellularLocation>
</comment>
<evidence type="ECO:0000256" key="2">
    <source>
        <dbReference type="ARBA" id="ARBA00022692"/>
    </source>
</evidence>
<feature type="transmembrane region" description="Helical" evidence="5">
    <location>
        <begin position="12"/>
        <end position="33"/>
    </location>
</feature>
<feature type="transmembrane region" description="Helical" evidence="5">
    <location>
        <begin position="189"/>
        <end position="204"/>
    </location>
</feature>
<name>A0A2T6BCC9_9BACL</name>
<dbReference type="GO" id="GO:0016020">
    <property type="term" value="C:membrane"/>
    <property type="evidence" value="ECO:0007669"/>
    <property type="project" value="UniProtKB-SubCell"/>
</dbReference>
<feature type="domain" description="O-antigen ligase-related" evidence="6">
    <location>
        <begin position="195"/>
        <end position="338"/>
    </location>
</feature>
<feature type="transmembrane region" description="Helical" evidence="5">
    <location>
        <begin position="210"/>
        <end position="227"/>
    </location>
</feature>
<dbReference type="PANTHER" id="PTHR37422">
    <property type="entry name" value="TEICHURONIC ACID BIOSYNTHESIS PROTEIN TUAE"/>
    <property type="match status" value="1"/>
</dbReference>
<dbReference type="PANTHER" id="PTHR37422:SF17">
    <property type="entry name" value="O-ANTIGEN LIGASE"/>
    <property type="match status" value="1"/>
</dbReference>